<dbReference type="Gene3D" id="3.40.1740.10">
    <property type="entry name" value="VC0467-like"/>
    <property type="match status" value="1"/>
</dbReference>
<dbReference type="Pfam" id="PF02622">
    <property type="entry name" value="DUF179"/>
    <property type="match status" value="1"/>
</dbReference>
<dbReference type="EMBL" id="NSIT01000092">
    <property type="protein sequence ID" value="PJE79139.1"/>
    <property type="molecule type" value="Genomic_DNA"/>
</dbReference>
<gene>
    <name evidence="1" type="ORF">CI610_01888</name>
</gene>
<reference evidence="1" key="1">
    <citation type="journal article" date="2017" name="Appl. Environ. Microbiol.">
        <title>Molecular characterization of an Endozoicomonas-like organism causing infection in king scallop Pecten maximus L.</title>
        <authorList>
            <person name="Cano I."/>
            <person name="van Aerle R."/>
            <person name="Ross S."/>
            <person name="Verner-Jeffreys D.W."/>
            <person name="Paley R.K."/>
            <person name="Rimmer G."/>
            <person name="Ryder D."/>
            <person name="Hooper P."/>
            <person name="Stone D."/>
            <person name="Feist S.W."/>
        </authorList>
    </citation>
    <scope>NUCLEOTIDE SEQUENCE</scope>
</reference>
<dbReference type="GO" id="GO:0005829">
    <property type="term" value="C:cytosol"/>
    <property type="evidence" value="ECO:0007669"/>
    <property type="project" value="TreeGrafter"/>
</dbReference>
<dbReference type="PANTHER" id="PTHR30327:SF1">
    <property type="entry name" value="UPF0301 PROTEIN YQGE"/>
    <property type="match status" value="1"/>
</dbReference>
<dbReference type="InterPro" id="IPR003774">
    <property type="entry name" value="AlgH-like"/>
</dbReference>
<dbReference type="AlphaFoldDB" id="A0A2H9T7H1"/>
<dbReference type="SUPFAM" id="SSF143456">
    <property type="entry name" value="VC0467-like"/>
    <property type="match status" value="1"/>
</dbReference>
<dbReference type="HAMAP" id="MF_00758">
    <property type="entry name" value="UPF0301"/>
    <property type="match status" value="1"/>
</dbReference>
<protein>
    <submittedName>
        <fullName evidence="1">Uncharacterized protein</fullName>
    </submittedName>
</protein>
<dbReference type="PANTHER" id="PTHR30327">
    <property type="entry name" value="UNCHARACTERIZED PROTEIN YQGE"/>
    <property type="match status" value="1"/>
</dbReference>
<name>A0A2H9T7H1_9ZZZZ</name>
<comment type="caution">
    <text evidence="1">The sequence shown here is derived from an EMBL/GenBank/DDBJ whole genome shotgun (WGS) entry which is preliminary data.</text>
</comment>
<evidence type="ECO:0000313" key="1">
    <source>
        <dbReference type="EMBL" id="PJE79139.1"/>
    </source>
</evidence>
<organism evidence="1">
    <name type="scientific">invertebrate metagenome</name>
    <dbReference type="NCBI Taxonomy" id="1711999"/>
    <lineage>
        <taxon>unclassified sequences</taxon>
        <taxon>metagenomes</taxon>
        <taxon>organismal metagenomes</taxon>
    </lineage>
</organism>
<accession>A0A2H9T7H1</accession>
<proteinExistence type="inferred from homology"/>
<sequence>MKYTNLTSHFLIAIPQPADFSFASTLTLVCRHTSDGAQGIIINRPTSLRVSKMFKQIGIESPDTRHHSDDRIYAGGPVSVDRGFVLDSGEIRWESSVDVCHGIQLSTSRDVLLAMANHRGPTHCLVALGYAGWDAGQLERELANNIWLTCKADSDIIFCLPPSLRLQAAASILGVDLNLIPCKAGHA</sequence>
<dbReference type="NCBIfam" id="NF001266">
    <property type="entry name" value="PRK00228.1-1"/>
    <property type="match status" value="1"/>
</dbReference>